<comment type="similarity">
    <text evidence="1 3">Belongs to the type-B carboxylesterase/lipase family.</text>
</comment>
<feature type="domain" description="Carboxylesterase type B" evidence="4">
    <location>
        <begin position="4"/>
        <end position="457"/>
    </location>
</feature>
<organism evidence="5 6">
    <name type="scientific">Streptomyces acidiscabies</name>
    <dbReference type="NCBI Taxonomy" id="42234"/>
    <lineage>
        <taxon>Bacteria</taxon>
        <taxon>Bacillati</taxon>
        <taxon>Actinomycetota</taxon>
        <taxon>Actinomycetes</taxon>
        <taxon>Kitasatosporales</taxon>
        <taxon>Streptomycetaceae</taxon>
        <taxon>Streptomyces</taxon>
    </lineage>
</organism>
<gene>
    <name evidence="5" type="ORF">IQ63_11570</name>
</gene>
<protein>
    <recommendedName>
        <fullName evidence="3">Carboxylic ester hydrolase</fullName>
        <ecNumber evidence="3">3.1.1.-</ecNumber>
    </recommendedName>
</protein>
<dbReference type="Gene3D" id="3.40.50.1820">
    <property type="entry name" value="alpha/beta hydrolase"/>
    <property type="match status" value="1"/>
</dbReference>
<evidence type="ECO:0000313" key="6">
    <source>
        <dbReference type="Proteomes" id="UP000037151"/>
    </source>
</evidence>
<dbReference type="PROSITE" id="PS00122">
    <property type="entry name" value="CARBOXYLESTERASE_B_1"/>
    <property type="match status" value="1"/>
</dbReference>
<comment type="caution">
    <text evidence="5">The sequence shown here is derived from an EMBL/GenBank/DDBJ whole genome shotgun (WGS) entry which is preliminary data.</text>
</comment>
<dbReference type="RefSeq" id="WP_050370547.1">
    <property type="nucleotide sequence ID" value="NZ_KQ257813.1"/>
</dbReference>
<evidence type="ECO:0000256" key="3">
    <source>
        <dbReference type="RuleBase" id="RU361235"/>
    </source>
</evidence>
<dbReference type="SUPFAM" id="SSF53474">
    <property type="entry name" value="alpha/beta-Hydrolases"/>
    <property type="match status" value="1"/>
</dbReference>
<dbReference type="InterPro" id="IPR029058">
    <property type="entry name" value="AB_hydrolase_fold"/>
</dbReference>
<sequence>MAAEEVRTTAGAVRGRREDGLTVFRGMPFAAPPVGPARFQAPTPPAPWAGVRDAYEFGPPPPQETGLQGTPATGGDDWLTANVWTPDPAPQAPRPVMVWIYGGAYRMGHAGSPGCDAQHISRKGDVVVVTFNYRVGIEGFLHIEGAPANRGLLDQIAALEWVRDNIAEFGGDPGNVTVFGESAGAGSVAALLAAPSARGLFHRAIAQSIPGTYFSAPLARDIAAAIATEAGVRPTAADLATIPPRKLPEAGEALSAKMAAYTRWGQVAPTSVPYSPVVDGDILPKTPWQAVSAGEVRDIDLLIGHNSQEYRLFTVMGNLLGRITEDQATAALRMYAPGGGEPGERAYREAFPDATAQDLFERVQSDWLFAMPSLYLAEAQLAAGGSAHLYELTWTPPAHGGILRGCHALDVPLLFATYAADLGAVVFPDGEVPPDAADLTARFQTSWTSFARTGDPGWEAYDLERRLTQILDTPSEVSRYPEETARGLWEGYEWEALPLVD</sequence>
<dbReference type="GO" id="GO:0016787">
    <property type="term" value="F:hydrolase activity"/>
    <property type="evidence" value="ECO:0007669"/>
    <property type="project" value="UniProtKB-KW"/>
</dbReference>
<dbReference type="AlphaFoldDB" id="A0A0L0KG98"/>
<dbReference type="PATRIC" id="fig|42234.21.peg.2382"/>
<dbReference type="InterPro" id="IPR002018">
    <property type="entry name" value="CarbesteraseB"/>
</dbReference>
<dbReference type="InterPro" id="IPR019826">
    <property type="entry name" value="Carboxylesterase_B_AS"/>
</dbReference>
<proteinExistence type="inferred from homology"/>
<dbReference type="EMBL" id="JPPY01000075">
    <property type="protein sequence ID" value="KND36888.1"/>
    <property type="molecule type" value="Genomic_DNA"/>
</dbReference>
<dbReference type="OrthoDB" id="3199405at2"/>
<dbReference type="EC" id="3.1.1.-" evidence="3"/>
<dbReference type="Pfam" id="PF00135">
    <property type="entry name" value="COesterase"/>
    <property type="match status" value="1"/>
</dbReference>
<reference evidence="6" key="1">
    <citation type="submission" date="2014-07" db="EMBL/GenBank/DDBJ databases">
        <title>Genome sequencing of plant-pathogenic Streptomyces species.</title>
        <authorList>
            <person name="Harrison J."/>
            <person name="Sapp M."/>
            <person name="Thwaites R."/>
            <person name="Studholme D.J."/>
        </authorList>
    </citation>
    <scope>NUCLEOTIDE SEQUENCE [LARGE SCALE GENOMIC DNA]</scope>
    <source>
        <strain evidence="6">NCPPB 4445</strain>
    </source>
</reference>
<name>A0A0L0KG98_9ACTN</name>
<keyword evidence="2 3" id="KW-0378">Hydrolase</keyword>
<evidence type="ECO:0000313" key="5">
    <source>
        <dbReference type="EMBL" id="KND36888.1"/>
    </source>
</evidence>
<evidence type="ECO:0000256" key="2">
    <source>
        <dbReference type="ARBA" id="ARBA00022801"/>
    </source>
</evidence>
<dbReference type="InterPro" id="IPR050309">
    <property type="entry name" value="Type-B_Carboxylest/Lipase"/>
</dbReference>
<dbReference type="Proteomes" id="UP000037151">
    <property type="component" value="Unassembled WGS sequence"/>
</dbReference>
<accession>A0A0L0KG98</accession>
<dbReference type="ESTHER" id="9actn-a0a0l0kg98">
    <property type="family name" value="Carb_B_Bacteria"/>
</dbReference>
<evidence type="ECO:0000259" key="4">
    <source>
        <dbReference type="Pfam" id="PF00135"/>
    </source>
</evidence>
<evidence type="ECO:0000256" key="1">
    <source>
        <dbReference type="ARBA" id="ARBA00005964"/>
    </source>
</evidence>
<dbReference type="PANTHER" id="PTHR11559">
    <property type="entry name" value="CARBOXYLESTERASE"/>
    <property type="match status" value="1"/>
</dbReference>